<organism evidence="1">
    <name type="scientific">marine sediment metagenome</name>
    <dbReference type="NCBI Taxonomy" id="412755"/>
    <lineage>
        <taxon>unclassified sequences</taxon>
        <taxon>metagenomes</taxon>
        <taxon>ecological metagenomes</taxon>
    </lineage>
</organism>
<proteinExistence type="predicted"/>
<sequence length="109" mass="12410">MERSKGKLKADGWNGRAGICIWDKNLNHIFTVERLSMMKLADQQDCAEELLCRWNAFEEGGLAGEMRDVIRELLGWFDPLDTDERFLEERQILEIQANAILAKAAEVGG</sequence>
<protein>
    <submittedName>
        <fullName evidence="1">Uncharacterized protein</fullName>
    </submittedName>
</protein>
<comment type="caution">
    <text evidence="1">The sequence shown here is derived from an EMBL/GenBank/DDBJ whole genome shotgun (WGS) entry which is preliminary data.</text>
</comment>
<accession>A0A0F9FAE9</accession>
<gene>
    <name evidence="1" type="ORF">LCGC14_2267110</name>
</gene>
<dbReference type="AlphaFoldDB" id="A0A0F9FAE9"/>
<dbReference type="EMBL" id="LAZR01031260">
    <property type="protein sequence ID" value="KKL54265.1"/>
    <property type="molecule type" value="Genomic_DNA"/>
</dbReference>
<evidence type="ECO:0000313" key="1">
    <source>
        <dbReference type="EMBL" id="KKL54265.1"/>
    </source>
</evidence>
<name>A0A0F9FAE9_9ZZZZ</name>
<reference evidence="1" key="1">
    <citation type="journal article" date="2015" name="Nature">
        <title>Complex archaea that bridge the gap between prokaryotes and eukaryotes.</title>
        <authorList>
            <person name="Spang A."/>
            <person name="Saw J.H."/>
            <person name="Jorgensen S.L."/>
            <person name="Zaremba-Niedzwiedzka K."/>
            <person name="Martijn J."/>
            <person name="Lind A.E."/>
            <person name="van Eijk R."/>
            <person name="Schleper C."/>
            <person name="Guy L."/>
            <person name="Ettema T.J."/>
        </authorList>
    </citation>
    <scope>NUCLEOTIDE SEQUENCE</scope>
</reference>